<comment type="caution">
    <text evidence="2">The sequence shown here is derived from an EMBL/GenBank/DDBJ whole genome shotgun (WGS) entry which is preliminary data.</text>
</comment>
<dbReference type="AlphaFoldDB" id="A0A2H0LY58"/>
<dbReference type="GO" id="GO:0003677">
    <property type="term" value="F:DNA binding"/>
    <property type="evidence" value="ECO:0007669"/>
    <property type="project" value="InterPro"/>
</dbReference>
<dbReference type="InterPro" id="IPR016032">
    <property type="entry name" value="Sig_transdc_resp-reg_C-effctor"/>
</dbReference>
<evidence type="ECO:0000313" key="3">
    <source>
        <dbReference type="Proteomes" id="UP000229641"/>
    </source>
</evidence>
<reference evidence="2 3" key="1">
    <citation type="submission" date="2017-09" db="EMBL/GenBank/DDBJ databases">
        <title>Depth-based differentiation of microbial function through sediment-hosted aquifers and enrichment of novel symbionts in the deep terrestrial subsurface.</title>
        <authorList>
            <person name="Probst A.J."/>
            <person name="Ladd B."/>
            <person name="Jarett J.K."/>
            <person name="Geller-Mcgrath D.E."/>
            <person name="Sieber C.M."/>
            <person name="Emerson J.B."/>
            <person name="Anantharaman K."/>
            <person name="Thomas B.C."/>
            <person name="Malmstrom R."/>
            <person name="Stieglmeier M."/>
            <person name="Klingl A."/>
            <person name="Woyke T."/>
            <person name="Ryan C.M."/>
            <person name="Banfield J.F."/>
        </authorList>
    </citation>
    <scope>NUCLEOTIDE SEQUENCE [LARGE SCALE GENOMIC DNA]</scope>
    <source>
        <strain evidence="2">CG11_big_fil_rev_8_21_14_0_20_42_13</strain>
    </source>
</reference>
<dbReference type="Proteomes" id="UP000229641">
    <property type="component" value="Unassembled WGS sequence"/>
</dbReference>
<dbReference type="InterPro" id="IPR036388">
    <property type="entry name" value="WH-like_DNA-bd_sf"/>
</dbReference>
<sequence>MSFEEFAKQLSPKIKALARKHAPSCGFVDQDDLFQEALIYLWIKWRSGELNDKTKSYIIKGCYFDIKNFLRKAMDSTTHISLSMPIDEDGTALGETVTDKNAVDERGRDAALLIDTIRNDGLTKREKEVFEHFLKGLNTRQIGERLGISHVRVVKLEKNIWEKTRHKINH</sequence>
<dbReference type="NCBIfam" id="TIGR02937">
    <property type="entry name" value="sigma70-ECF"/>
    <property type="match status" value="1"/>
</dbReference>
<dbReference type="InterPro" id="IPR014284">
    <property type="entry name" value="RNA_pol_sigma-70_dom"/>
</dbReference>
<gene>
    <name evidence="2" type="ORF">COV72_03240</name>
</gene>
<dbReference type="EMBL" id="PCWA01000045">
    <property type="protein sequence ID" value="PIQ89369.1"/>
    <property type="molecule type" value="Genomic_DNA"/>
</dbReference>
<dbReference type="GO" id="GO:0006352">
    <property type="term" value="P:DNA-templated transcription initiation"/>
    <property type="evidence" value="ECO:0007669"/>
    <property type="project" value="InterPro"/>
</dbReference>
<evidence type="ECO:0000259" key="1">
    <source>
        <dbReference type="Pfam" id="PF00196"/>
    </source>
</evidence>
<dbReference type="Pfam" id="PF00196">
    <property type="entry name" value="GerE"/>
    <property type="match status" value="1"/>
</dbReference>
<dbReference type="GO" id="GO:0003700">
    <property type="term" value="F:DNA-binding transcription factor activity"/>
    <property type="evidence" value="ECO:0007669"/>
    <property type="project" value="InterPro"/>
</dbReference>
<organism evidence="2 3">
    <name type="scientific">Candidatus Ghiorseimicrobium undicola</name>
    <dbReference type="NCBI Taxonomy" id="1974746"/>
    <lineage>
        <taxon>Bacteria</taxon>
        <taxon>Pseudomonadati</taxon>
        <taxon>Candidatus Omnitrophota</taxon>
        <taxon>Candidatus Ghiorseimicrobium</taxon>
    </lineage>
</organism>
<dbReference type="InterPro" id="IPR013325">
    <property type="entry name" value="RNA_pol_sigma_r2"/>
</dbReference>
<proteinExistence type="predicted"/>
<dbReference type="InterPro" id="IPR000792">
    <property type="entry name" value="Tscrpt_reg_LuxR_C"/>
</dbReference>
<dbReference type="SUPFAM" id="SSF88946">
    <property type="entry name" value="Sigma2 domain of RNA polymerase sigma factors"/>
    <property type="match status" value="1"/>
</dbReference>
<dbReference type="Gene3D" id="1.10.10.10">
    <property type="entry name" value="Winged helix-like DNA-binding domain superfamily/Winged helix DNA-binding domain"/>
    <property type="match status" value="1"/>
</dbReference>
<protein>
    <recommendedName>
        <fullName evidence="1">HTH luxR-type domain-containing protein</fullName>
    </recommendedName>
</protein>
<accession>A0A2H0LY58</accession>
<dbReference type="SUPFAM" id="SSF46894">
    <property type="entry name" value="C-terminal effector domain of the bipartite response regulators"/>
    <property type="match status" value="1"/>
</dbReference>
<feature type="domain" description="HTH luxR-type" evidence="1">
    <location>
        <begin position="121"/>
        <end position="160"/>
    </location>
</feature>
<dbReference type="Gene3D" id="1.10.1740.10">
    <property type="match status" value="1"/>
</dbReference>
<evidence type="ECO:0000313" key="2">
    <source>
        <dbReference type="EMBL" id="PIQ89369.1"/>
    </source>
</evidence>
<name>A0A2H0LY58_9BACT</name>